<dbReference type="EMBL" id="JAAGBB010000037">
    <property type="protein sequence ID" value="MBR0667586.1"/>
    <property type="molecule type" value="Genomic_DNA"/>
</dbReference>
<dbReference type="RefSeq" id="WP_211855365.1">
    <property type="nucleotide sequence ID" value="NZ_JAAGBB010000037.1"/>
</dbReference>
<evidence type="ECO:0000256" key="1">
    <source>
        <dbReference type="SAM" id="MobiDB-lite"/>
    </source>
</evidence>
<dbReference type="Proteomes" id="UP001196870">
    <property type="component" value="Unassembled WGS sequence"/>
</dbReference>
<evidence type="ECO:0000313" key="3">
    <source>
        <dbReference type="Proteomes" id="UP001196870"/>
    </source>
</evidence>
<gene>
    <name evidence="2" type="ORF">GXW71_24730</name>
</gene>
<organism evidence="2 3">
    <name type="scientific">Plastoroseomonas hellenica</name>
    <dbReference type="NCBI Taxonomy" id="2687306"/>
    <lineage>
        <taxon>Bacteria</taxon>
        <taxon>Pseudomonadati</taxon>
        <taxon>Pseudomonadota</taxon>
        <taxon>Alphaproteobacteria</taxon>
        <taxon>Acetobacterales</taxon>
        <taxon>Acetobacteraceae</taxon>
        <taxon>Plastoroseomonas</taxon>
    </lineage>
</organism>
<reference evidence="3" key="1">
    <citation type="journal article" date="2021" name="Syst. Appl. Microbiol.">
        <title>Roseomonas hellenica sp. nov., isolated from roots of wild-growing Alkanna tinctoria.</title>
        <authorList>
            <person name="Rat A."/>
            <person name="Naranjo H.D."/>
            <person name="Lebbe L."/>
            <person name="Cnockaert M."/>
            <person name="Krigas N."/>
            <person name="Grigoriadou K."/>
            <person name="Maloupa E."/>
            <person name="Willems A."/>
        </authorList>
    </citation>
    <scope>NUCLEOTIDE SEQUENCE [LARGE SCALE GENOMIC DNA]</scope>
    <source>
        <strain evidence="3">LMG 31523</strain>
    </source>
</reference>
<sequence length="182" mass="19300">MLRADHVQPGIGGGAALGTSAKTTQDQRAAVRLTDGLPASRAGDTAPGLGNASAAFILNKLRKYSGIFEMTVLPSILFTRRASQTIKEKSMIADVYQQINSLFYMAGKCEISDLSNGIVEVLDVVPEEVWSPLRSYGWLDSHQFDVVRMAGASGERMALIAHSGACPAVLPGWIATAASAPH</sequence>
<name>A0ABS5F507_9PROT</name>
<evidence type="ECO:0000313" key="2">
    <source>
        <dbReference type="EMBL" id="MBR0667586.1"/>
    </source>
</evidence>
<proteinExistence type="predicted"/>
<accession>A0ABS5F507</accession>
<feature type="region of interest" description="Disordered" evidence="1">
    <location>
        <begin position="1"/>
        <end position="23"/>
    </location>
</feature>
<comment type="caution">
    <text evidence="2">The sequence shown here is derived from an EMBL/GenBank/DDBJ whole genome shotgun (WGS) entry which is preliminary data.</text>
</comment>
<protein>
    <submittedName>
        <fullName evidence="2">Uncharacterized protein</fullName>
    </submittedName>
</protein>
<keyword evidence="3" id="KW-1185">Reference proteome</keyword>